<dbReference type="Pfam" id="PF14035">
    <property type="entry name" value="YlzJ"/>
    <property type="match status" value="1"/>
</dbReference>
<dbReference type="EMBL" id="JBHSQV010000036">
    <property type="protein sequence ID" value="MFC5986189.1"/>
    <property type="molecule type" value="Genomic_DNA"/>
</dbReference>
<accession>A0ABW1IM93</accession>
<keyword evidence="2" id="KW-1185">Reference proteome</keyword>
<gene>
    <name evidence="1" type="ORF">ACFPXP_07050</name>
</gene>
<dbReference type="RefSeq" id="WP_379893519.1">
    <property type="nucleotide sequence ID" value="NZ_CBCSCT010000001.1"/>
</dbReference>
<sequence>MTLYTEVSLNDIFEGHDQLTQALEEIQVEGVTMQVEPMSTGQAKIVRLISSDPNDYLNPRLQPGSIIEYKPYLMP</sequence>
<dbReference type="Proteomes" id="UP001596250">
    <property type="component" value="Unassembled WGS sequence"/>
</dbReference>
<dbReference type="InterPro" id="IPR025619">
    <property type="entry name" value="YlzJ"/>
</dbReference>
<comment type="caution">
    <text evidence="1">The sequence shown here is derived from an EMBL/GenBank/DDBJ whole genome shotgun (WGS) entry which is preliminary data.</text>
</comment>
<proteinExistence type="predicted"/>
<protein>
    <submittedName>
        <fullName evidence="1">YlzJ-like family protein</fullName>
    </submittedName>
</protein>
<reference evidence="2" key="1">
    <citation type="journal article" date="2019" name="Int. J. Syst. Evol. Microbiol.">
        <title>The Global Catalogue of Microorganisms (GCM) 10K type strain sequencing project: providing services to taxonomists for standard genome sequencing and annotation.</title>
        <authorList>
            <consortium name="The Broad Institute Genomics Platform"/>
            <consortium name="The Broad Institute Genome Sequencing Center for Infectious Disease"/>
            <person name="Wu L."/>
            <person name="Ma J."/>
        </authorList>
    </citation>
    <scope>NUCLEOTIDE SEQUENCE [LARGE SCALE GENOMIC DNA]</scope>
    <source>
        <strain evidence="2">CCM 8749</strain>
    </source>
</reference>
<evidence type="ECO:0000313" key="1">
    <source>
        <dbReference type="EMBL" id="MFC5986189.1"/>
    </source>
</evidence>
<organism evidence="1 2">
    <name type="scientific">Marinicrinis lubricantis</name>
    <dbReference type="NCBI Taxonomy" id="2086470"/>
    <lineage>
        <taxon>Bacteria</taxon>
        <taxon>Bacillati</taxon>
        <taxon>Bacillota</taxon>
        <taxon>Bacilli</taxon>
        <taxon>Bacillales</taxon>
        <taxon>Paenibacillaceae</taxon>
    </lineage>
</organism>
<name>A0ABW1IM93_9BACL</name>
<evidence type="ECO:0000313" key="2">
    <source>
        <dbReference type="Proteomes" id="UP001596250"/>
    </source>
</evidence>